<evidence type="ECO:0000256" key="1">
    <source>
        <dbReference type="SAM" id="Phobius"/>
    </source>
</evidence>
<accession>A0A9P6KKQ9</accession>
<dbReference type="EMBL" id="WJXW01000015">
    <property type="protein sequence ID" value="KAF9729851.1"/>
    <property type="molecule type" value="Genomic_DNA"/>
</dbReference>
<feature type="chain" id="PRO_5040122990" evidence="2">
    <location>
        <begin position="21"/>
        <end position="208"/>
    </location>
</feature>
<feature type="transmembrane region" description="Helical" evidence="1">
    <location>
        <begin position="157"/>
        <end position="182"/>
    </location>
</feature>
<feature type="transmembrane region" description="Helical" evidence="1">
    <location>
        <begin position="44"/>
        <end position="64"/>
    </location>
</feature>
<dbReference type="OrthoDB" id="10387810at2759"/>
<name>A0A9P6KKQ9_9PLEO</name>
<keyword evidence="4" id="KW-1185">Reference proteome</keyword>
<dbReference type="AlphaFoldDB" id="A0A9P6KKQ9"/>
<reference evidence="3" key="1">
    <citation type="journal article" date="2020" name="Mol. Plant Microbe Interact.">
        <title>Genome Sequence of the Biocontrol Agent Coniothyrium minitans strain Conio (IMI 134523).</title>
        <authorList>
            <person name="Patel D."/>
            <person name="Shittu T.A."/>
            <person name="Baroncelli R."/>
            <person name="Muthumeenakshi S."/>
            <person name="Osborne T.H."/>
            <person name="Janganan T.K."/>
            <person name="Sreenivasaprasad S."/>
        </authorList>
    </citation>
    <scope>NUCLEOTIDE SEQUENCE</scope>
    <source>
        <strain evidence="3">Conio</strain>
    </source>
</reference>
<dbReference type="Proteomes" id="UP000756921">
    <property type="component" value="Unassembled WGS sequence"/>
</dbReference>
<keyword evidence="1" id="KW-1133">Transmembrane helix</keyword>
<gene>
    <name evidence="3" type="ORF">PMIN01_11784</name>
</gene>
<sequence length="208" mass="23159">MANSLLIATLVLFIVGLTLSTAVMYRDCMAIRRVEGAIRWRQCILVSLTVVQVSFLSFEIAAIIQHRLDLVEPGITWALQIMACTNWPLVIYVALVPSVVLNGVIYLKVHGNAPVIYQLVLLIVIAAGSAFMAWFGVSRRREHQRSRGSLNRSMRNLFVAVIVTNVIAVTTVLCTCCFVLSYPKHWISRLALGSEPSLELRRRPPTAP</sequence>
<protein>
    <submittedName>
        <fullName evidence="3">Uncharacterized protein</fullName>
    </submittedName>
</protein>
<evidence type="ECO:0000313" key="3">
    <source>
        <dbReference type="EMBL" id="KAF9729851.1"/>
    </source>
</evidence>
<keyword evidence="1" id="KW-0812">Transmembrane</keyword>
<evidence type="ECO:0000313" key="4">
    <source>
        <dbReference type="Proteomes" id="UP000756921"/>
    </source>
</evidence>
<evidence type="ECO:0000256" key="2">
    <source>
        <dbReference type="SAM" id="SignalP"/>
    </source>
</evidence>
<organism evidence="3 4">
    <name type="scientific">Paraphaeosphaeria minitans</name>
    <dbReference type="NCBI Taxonomy" id="565426"/>
    <lineage>
        <taxon>Eukaryota</taxon>
        <taxon>Fungi</taxon>
        <taxon>Dikarya</taxon>
        <taxon>Ascomycota</taxon>
        <taxon>Pezizomycotina</taxon>
        <taxon>Dothideomycetes</taxon>
        <taxon>Pleosporomycetidae</taxon>
        <taxon>Pleosporales</taxon>
        <taxon>Massarineae</taxon>
        <taxon>Didymosphaeriaceae</taxon>
        <taxon>Paraphaeosphaeria</taxon>
    </lineage>
</organism>
<comment type="caution">
    <text evidence="3">The sequence shown here is derived from an EMBL/GenBank/DDBJ whole genome shotgun (WGS) entry which is preliminary data.</text>
</comment>
<keyword evidence="1" id="KW-0472">Membrane</keyword>
<feature type="transmembrane region" description="Helical" evidence="1">
    <location>
        <begin position="115"/>
        <end position="137"/>
    </location>
</feature>
<keyword evidence="2" id="KW-0732">Signal</keyword>
<feature type="signal peptide" evidence="2">
    <location>
        <begin position="1"/>
        <end position="20"/>
    </location>
</feature>
<proteinExistence type="predicted"/>